<feature type="transmembrane region" description="Helical" evidence="1">
    <location>
        <begin position="239"/>
        <end position="260"/>
    </location>
</feature>
<organism evidence="2 3">
    <name type="scientific">Paraclostridium sordellii</name>
    <name type="common">Clostridium sordellii</name>
    <dbReference type="NCBI Taxonomy" id="1505"/>
    <lineage>
        <taxon>Bacteria</taxon>
        <taxon>Bacillati</taxon>
        <taxon>Bacillota</taxon>
        <taxon>Clostridia</taxon>
        <taxon>Peptostreptococcales</taxon>
        <taxon>Peptostreptococcaceae</taxon>
        <taxon>Paraclostridium</taxon>
    </lineage>
</organism>
<sequence length="266" mass="31060">MKKKDEYNFKIEEYSELDLCQDSMDEEQKEKIKNKTIKIIEEIKYLNSQFKIDVTVEEILNLKNKLGEKSNISEHGIENSNLLKYIILKTIEKDMGNLKSEIIDELFVPSFISLPGVNTSYINYNAAYFFKIYLTKDKLIYYGISERFKIVSKKTIYIKDIKLIGKSIKNKRYSKGLAYGVDTRSGYMSFIETKDKKIIYLNHLKGRYRKNTERFINSLEEVSGLKSVNKSPLTTEDKFVLGFEVIVFILFIILVVPKLIQLCISI</sequence>
<dbReference type="RefSeq" id="WP_055342007.1">
    <property type="nucleotide sequence ID" value="NZ_CDNI01000003.1"/>
</dbReference>
<dbReference type="Proteomes" id="UP000049127">
    <property type="component" value="Unassembled WGS sequence"/>
</dbReference>
<protein>
    <recommendedName>
        <fullName evidence="4">YokE-like PH domain-containing protein</fullName>
    </recommendedName>
</protein>
<dbReference type="AlphaFoldDB" id="A0A0C7R3P6"/>
<gene>
    <name evidence="2" type="ORF">R28058_15611</name>
</gene>
<keyword evidence="1" id="KW-1133">Transmembrane helix</keyword>
<dbReference type="OrthoDB" id="2087477at2"/>
<evidence type="ECO:0000313" key="3">
    <source>
        <dbReference type="Proteomes" id="UP000049127"/>
    </source>
</evidence>
<proteinExistence type="predicted"/>
<reference evidence="2 3" key="1">
    <citation type="submission" date="2015-01" db="EMBL/GenBank/DDBJ databases">
        <authorList>
            <person name="Aslett A.Martin."/>
            <person name="De Silva Nishadi"/>
        </authorList>
    </citation>
    <scope>NUCLEOTIDE SEQUENCE [LARGE SCALE GENOMIC DNA]</scope>
    <source>
        <strain evidence="2 3">R28058</strain>
    </source>
</reference>
<evidence type="ECO:0000256" key="1">
    <source>
        <dbReference type="SAM" id="Phobius"/>
    </source>
</evidence>
<accession>A0A0C7R3P6</accession>
<keyword evidence="1" id="KW-0812">Transmembrane</keyword>
<dbReference type="EMBL" id="CEKZ01000003">
    <property type="protein sequence ID" value="CEQ03828.1"/>
    <property type="molecule type" value="Genomic_DNA"/>
</dbReference>
<evidence type="ECO:0000313" key="2">
    <source>
        <dbReference type="EMBL" id="CEQ03828.1"/>
    </source>
</evidence>
<keyword evidence="1" id="KW-0472">Membrane</keyword>
<name>A0A0C7R3P6_PARSO</name>
<evidence type="ECO:0008006" key="4">
    <source>
        <dbReference type="Google" id="ProtNLM"/>
    </source>
</evidence>